<dbReference type="InterPro" id="IPR042115">
    <property type="entry name" value="PriA_3primeBD_sf"/>
</dbReference>
<dbReference type="Pfam" id="PF17764">
    <property type="entry name" value="PriA_3primeBD"/>
    <property type="match status" value="1"/>
</dbReference>
<gene>
    <name evidence="2" type="ORF">S06H3_13131</name>
</gene>
<evidence type="ECO:0000313" key="2">
    <source>
        <dbReference type="EMBL" id="GAI12475.1"/>
    </source>
</evidence>
<protein>
    <recommendedName>
        <fullName evidence="1">Primosomal protein N' 3' DNA-binding domain-containing protein</fullName>
    </recommendedName>
</protein>
<dbReference type="Gene3D" id="3.40.1440.60">
    <property type="entry name" value="PriA, 3(prime) DNA-binding domain"/>
    <property type="match status" value="1"/>
</dbReference>
<reference evidence="2" key="1">
    <citation type="journal article" date="2014" name="Front. Microbiol.">
        <title>High frequency of phylogenetically diverse reductive dehalogenase-homologous genes in deep subseafloor sedimentary metagenomes.</title>
        <authorList>
            <person name="Kawai M."/>
            <person name="Futagami T."/>
            <person name="Toyoda A."/>
            <person name="Takaki Y."/>
            <person name="Nishi S."/>
            <person name="Hori S."/>
            <person name="Arai W."/>
            <person name="Tsubouchi T."/>
            <person name="Morono Y."/>
            <person name="Uchiyama I."/>
            <person name="Ito T."/>
            <person name="Fujiyama A."/>
            <person name="Inagaki F."/>
            <person name="Takami H."/>
        </authorList>
    </citation>
    <scope>NUCLEOTIDE SEQUENCE</scope>
    <source>
        <strain evidence="2">Expedition CK06-06</strain>
    </source>
</reference>
<sequence length="98" mass="11418">MSKYRTDSLFASEEVEEPICSHIVRVAFESAADMEFDYLVPNEFWPIEVGQRVEAPFGKKNKLEVGFCVETDISRREHRETQRKKGKIFKLKKSFQGS</sequence>
<accession>X1MCT3</accession>
<dbReference type="EMBL" id="BARV01006407">
    <property type="protein sequence ID" value="GAI12475.1"/>
    <property type="molecule type" value="Genomic_DNA"/>
</dbReference>
<comment type="caution">
    <text evidence="2">The sequence shown here is derived from an EMBL/GenBank/DDBJ whole genome shotgun (WGS) entry which is preliminary data.</text>
</comment>
<evidence type="ECO:0000259" key="1">
    <source>
        <dbReference type="Pfam" id="PF17764"/>
    </source>
</evidence>
<dbReference type="AlphaFoldDB" id="X1MCT3"/>
<organism evidence="2">
    <name type="scientific">marine sediment metagenome</name>
    <dbReference type="NCBI Taxonomy" id="412755"/>
    <lineage>
        <taxon>unclassified sequences</taxon>
        <taxon>metagenomes</taxon>
        <taxon>ecological metagenomes</taxon>
    </lineage>
</organism>
<dbReference type="InterPro" id="IPR041222">
    <property type="entry name" value="PriA_3primeBD"/>
</dbReference>
<feature type="domain" description="Primosomal protein N' 3' DNA-binding" evidence="1">
    <location>
        <begin position="25"/>
        <end position="76"/>
    </location>
</feature>
<proteinExistence type="predicted"/>
<name>X1MCT3_9ZZZZ</name>
<dbReference type="GO" id="GO:0003677">
    <property type="term" value="F:DNA binding"/>
    <property type="evidence" value="ECO:0007669"/>
    <property type="project" value="InterPro"/>
</dbReference>